<evidence type="ECO:0000259" key="8">
    <source>
        <dbReference type="SMART" id="SM00066"/>
    </source>
</evidence>
<dbReference type="GO" id="GO:0000976">
    <property type="term" value="F:transcription cis-regulatory region binding"/>
    <property type="evidence" value="ECO:0007669"/>
    <property type="project" value="TreeGrafter"/>
</dbReference>
<dbReference type="Pfam" id="PF00172">
    <property type="entry name" value="Zn_clus"/>
    <property type="match status" value="1"/>
</dbReference>
<keyword evidence="6" id="KW-0539">Nucleus</keyword>
<dbReference type="InterPro" id="IPR051089">
    <property type="entry name" value="prtT"/>
</dbReference>
<dbReference type="InterPro" id="IPR036864">
    <property type="entry name" value="Zn2-C6_fun-type_DNA-bd_sf"/>
</dbReference>
<evidence type="ECO:0000256" key="6">
    <source>
        <dbReference type="ARBA" id="ARBA00023242"/>
    </source>
</evidence>
<keyword evidence="5" id="KW-0804">Transcription</keyword>
<dbReference type="OMA" id="HTRWIAQ"/>
<evidence type="ECO:0000256" key="1">
    <source>
        <dbReference type="ARBA" id="ARBA00004123"/>
    </source>
</evidence>
<keyword evidence="10" id="KW-1185">Reference proteome</keyword>
<feature type="compositionally biased region" description="Polar residues" evidence="7">
    <location>
        <begin position="80"/>
        <end position="95"/>
    </location>
</feature>
<comment type="subcellular location">
    <subcellularLocation>
        <location evidence="1">Nucleus</location>
    </subcellularLocation>
</comment>
<dbReference type="EMBL" id="KZ825150">
    <property type="protein sequence ID" value="PYI17891.1"/>
    <property type="molecule type" value="Genomic_DNA"/>
</dbReference>
<dbReference type="PANTHER" id="PTHR31845">
    <property type="entry name" value="FINGER DOMAIN PROTEIN, PUTATIVE-RELATED"/>
    <property type="match status" value="1"/>
</dbReference>
<dbReference type="Proteomes" id="UP000249829">
    <property type="component" value="Unassembled WGS sequence"/>
</dbReference>
<dbReference type="STRING" id="1450538.A0A2V5H2T5"/>
<name>A0A2V5H2T5_ASPV1</name>
<dbReference type="GO" id="GO:0000981">
    <property type="term" value="F:DNA-binding transcription factor activity, RNA polymerase II-specific"/>
    <property type="evidence" value="ECO:0007669"/>
    <property type="project" value="InterPro"/>
</dbReference>
<gene>
    <name evidence="9" type="ORF">BO99DRAFT_184484</name>
</gene>
<keyword evidence="2" id="KW-0862">Zinc</keyword>
<evidence type="ECO:0000256" key="4">
    <source>
        <dbReference type="ARBA" id="ARBA00023125"/>
    </source>
</evidence>
<dbReference type="CDD" id="cd00067">
    <property type="entry name" value="GAL4"/>
    <property type="match status" value="1"/>
</dbReference>
<keyword evidence="3" id="KW-0805">Transcription regulation</keyword>
<dbReference type="AlphaFoldDB" id="A0A2V5H2T5"/>
<dbReference type="GO" id="GO:0008270">
    <property type="term" value="F:zinc ion binding"/>
    <property type="evidence" value="ECO:0007669"/>
    <property type="project" value="InterPro"/>
</dbReference>
<evidence type="ECO:0000313" key="10">
    <source>
        <dbReference type="Proteomes" id="UP000249829"/>
    </source>
</evidence>
<proteinExistence type="predicted"/>
<reference evidence="9 10" key="1">
    <citation type="submission" date="2018-02" db="EMBL/GenBank/DDBJ databases">
        <title>The genomes of Aspergillus section Nigri reveals drivers in fungal speciation.</title>
        <authorList>
            <consortium name="DOE Joint Genome Institute"/>
            <person name="Vesth T.C."/>
            <person name="Nybo J."/>
            <person name="Theobald S."/>
            <person name="Brandl J."/>
            <person name="Frisvad J.C."/>
            <person name="Nielsen K.F."/>
            <person name="Lyhne E.K."/>
            <person name="Kogle M.E."/>
            <person name="Kuo A."/>
            <person name="Riley R."/>
            <person name="Clum A."/>
            <person name="Nolan M."/>
            <person name="Lipzen A."/>
            <person name="Salamov A."/>
            <person name="Henrissat B."/>
            <person name="Wiebenga A."/>
            <person name="De vries R.P."/>
            <person name="Grigoriev I.V."/>
            <person name="Mortensen U.H."/>
            <person name="Andersen M.R."/>
            <person name="Baker S.E."/>
        </authorList>
    </citation>
    <scope>NUCLEOTIDE SEQUENCE [LARGE SCALE GENOMIC DNA]</scope>
    <source>
        <strain evidence="9 10">CBS 115571</strain>
    </source>
</reference>
<sequence>MNRRQPPRRHACVRCVRLKVRCQPVEGTGTCIRCTRLGQSCTLPDSLRASSRPRKTRIDALQEQIDNLVTQLASKQAANCQTPSRTASVTNTNDSPDPYQKDSPSQLARSESEGDSLFGNLVTLEEADELLAKFRAQKMHHFPFVIIPPDRDIASLRDQYPFLLTCIVWASLEHNNPLQLKMEGMIRQTIANRVFVNSERSMDLLQGLLVHSAWYHYHWKSMHAHQYLLLQVLPMLVYDLGLDQDETVKMQLQSGQISEPRKEQLHKTPAAQRALLGCYYLCHKSSMFRRHMNMRHTKCIDTCVKNLTENPEYPSDALLRALIETQPLMRKSHTLLGDELNYCTDQCRDATWEQILDAVARHQKEVDDLRSRHNLQDNWAMRMELDAFPTLMFGHFLRRQKDAFYLRDINQLQPLATSAHRVAATFLATPSAVAVHLPISSYTTCWYAIVLLCKLGLSFGIYSQLPTDLGTRSVHEVVLATVHKIEGFSLGDDLWAGCKRAIAKLLSWLEKTSNETPRPMLPSPAVATSEPPSLMALPPPMHCPPGPMMPLSQQYHVPDQWQSPPIPGGLPTGFETDMMMGMESNIIVQHMIDELSLFGWAGQGPYLPSIGV</sequence>
<dbReference type="GO" id="GO:0005634">
    <property type="term" value="C:nucleus"/>
    <property type="evidence" value="ECO:0007669"/>
    <property type="project" value="UniProtKB-SubCell"/>
</dbReference>
<evidence type="ECO:0000256" key="3">
    <source>
        <dbReference type="ARBA" id="ARBA00023015"/>
    </source>
</evidence>
<dbReference type="Gene3D" id="4.10.240.10">
    <property type="entry name" value="Zn(2)-C6 fungal-type DNA-binding domain"/>
    <property type="match status" value="1"/>
</dbReference>
<organism evidence="9 10">
    <name type="scientific">Aspergillus violaceofuscus (strain CBS 115571)</name>
    <dbReference type="NCBI Taxonomy" id="1450538"/>
    <lineage>
        <taxon>Eukaryota</taxon>
        <taxon>Fungi</taxon>
        <taxon>Dikarya</taxon>
        <taxon>Ascomycota</taxon>
        <taxon>Pezizomycotina</taxon>
        <taxon>Eurotiomycetes</taxon>
        <taxon>Eurotiomycetidae</taxon>
        <taxon>Eurotiales</taxon>
        <taxon>Aspergillaceae</taxon>
        <taxon>Aspergillus</taxon>
    </lineage>
</organism>
<evidence type="ECO:0000256" key="5">
    <source>
        <dbReference type="ARBA" id="ARBA00023163"/>
    </source>
</evidence>
<evidence type="ECO:0000256" key="7">
    <source>
        <dbReference type="SAM" id="MobiDB-lite"/>
    </source>
</evidence>
<protein>
    <recommendedName>
        <fullName evidence="8">Zn(2)-C6 fungal-type domain-containing protein</fullName>
    </recommendedName>
</protein>
<feature type="domain" description="Zn(2)-C6 fungal-type" evidence="8">
    <location>
        <begin position="6"/>
        <end position="52"/>
    </location>
</feature>
<dbReference type="InterPro" id="IPR001138">
    <property type="entry name" value="Zn2Cys6_DnaBD"/>
</dbReference>
<dbReference type="PANTHER" id="PTHR31845:SF10">
    <property type="entry name" value="ZN(II)2CYS6 TRANSCRIPTION FACTOR (EUROFUNG)"/>
    <property type="match status" value="1"/>
</dbReference>
<feature type="region of interest" description="Disordered" evidence="7">
    <location>
        <begin position="80"/>
        <end position="113"/>
    </location>
</feature>
<evidence type="ECO:0000313" key="9">
    <source>
        <dbReference type="EMBL" id="PYI17891.1"/>
    </source>
</evidence>
<dbReference type="SUPFAM" id="SSF57701">
    <property type="entry name" value="Zn2/Cys6 DNA-binding domain"/>
    <property type="match status" value="1"/>
</dbReference>
<accession>A0A2V5H2T5</accession>
<keyword evidence="4" id="KW-0238">DNA-binding</keyword>
<dbReference type="SMART" id="SM00066">
    <property type="entry name" value="GAL4"/>
    <property type="match status" value="1"/>
</dbReference>
<evidence type="ECO:0000256" key="2">
    <source>
        <dbReference type="ARBA" id="ARBA00022833"/>
    </source>
</evidence>